<sequence length="360" mass="40973">MRRIIGGGLSGLAAAVNFAKAGEKVELHEARKAVGEQFHANYQVLLKERPDMPWADSTAPAYLKRWGLEPEFTWRNAQKFVCCTPTRELTITMKQPLPLILRGGEGSLERGLAAEAEREGAKFHYKSRPKPQPGDVVATGSYRTDMAAFGAYYENSDFPRDQFLYMHDEKYSPRGWYLYIIPMDDDTIKVMNCCSRSHTKHVRRLLYKAVEERKVLRDIIDGAKPTGTVGGQGGAEFPRSAVRDGVYYTGEAAGFQDPWRGFGMNYAIESGVLAQRALSNGGNYDQMWKAQFRNRKKADIARRGIFALLGNRAFEMAMRKVKDGDTVDWEKMNLQGWRKSLVYNSFYAMEMVKKGIWDRW</sequence>
<dbReference type="SUPFAM" id="SSF51905">
    <property type="entry name" value="FAD/NAD(P)-binding domain"/>
    <property type="match status" value="1"/>
</dbReference>
<reference evidence="1" key="1">
    <citation type="journal article" date="2014" name="Genome Biol. Evol.">
        <title>Pangenome evidence for extensive interdomain horizontal transfer affecting lineage core and shell genes in uncultured planktonic thaumarchaeota and euryarchaeota.</title>
        <authorList>
            <person name="Deschamps P."/>
            <person name="Zivanovic Y."/>
            <person name="Moreira D."/>
            <person name="Rodriguez-Valera F."/>
            <person name="Lopez-Garcia P."/>
        </authorList>
    </citation>
    <scope>NUCLEOTIDE SEQUENCE</scope>
</reference>
<name>A0A075H2X5_9EURY</name>
<dbReference type="InterPro" id="IPR036188">
    <property type="entry name" value="FAD/NAD-bd_sf"/>
</dbReference>
<dbReference type="InterPro" id="IPR050407">
    <property type="entry name" value="Geranylgeranyl_reductase"/>
</dbReference>
<dbReference type="PANTHER" id="PTHR42685:SF18">
    <property type="entry name" value="DIGERANYLGERANYLGLYCEROPHOSPHOLIPID REDUCTASE"/>
    <property type="match status" value="1"/>
</dbReference>
<protein>
    <submittedName>
        <fullName evidence="1">Dehydrogenases (Flavoproteins)</fullName>
    </submittedName>
</protein>
<evidence type="ECO:0000313" key="1">
    <source>
        <dbReference type="EMBL" id="AIF08892.1"/>
    </source>
</evidence>
<accession>A0A075H2X5</accession>
<proteinExistence type="predicted"/>
<dbReference type="AlphaFoldDB" id="A0A075H2X5"/>
<dbReference type="EMBL" id="KF900844">
    <property type="protein sequence ID" value="AIF08892.1"/>
    <property type="molecule type" value="Genomic_DNA"/>
</dbReference>
<organism evidence="1">
    <name type="scientific">uncultured marine group II/III euryarchaeote KM3_33_C12</name>
    <dbReference type="NCBI Taxonomy" id="1456434"/>
    <lineage>
        <taxon>Archaea</taxon>
        <taxon>Methanobacteriati</taxon>
        <taxon>Methanobacteriota</taxon>
        <taxon>environmental samples</taxon>
    </lineage>
</organism>
<dbReference type="Gene3D" id="3.40.50.720">
    <property type="entry name" value="NAD(P)-binding Rossmann-like Domain"/>
    <property type="match status" value="1"/>
</dbReference>
<dbReference type="Gene3D" id="3.50.50.60">
    <property type="entry name" value="FAD/NAD(P)-binding domain"/>
    <property type="match status" value="1"/>
</dbReference>
<dbReference type="PANTHER" id="PTHR42685">
    <property type="entry name" value="GERANYLGERANYL DIPHOSPHATE REDUCTASE"/>
    <property type="match status" value="1"/>
</dbReference>